<reference evidence="3 4" key="1">
    <citation type="submission" date="2023-06" db="EMBL/GenBank/DDBJ databases">
        <title>Pelomonas sp. PFR6 16S ribosomal RNA gene Genome sequencing and assembly.</title>
        <authorList>
            <person name="Woo H."/>
        </authorList>
    </citation>
    <scope>NUCLEOTIDE SEQUENCE [LARGE SCALE GENOMIC DNA]</scope>
    <source>
        <strain evidence="3 4">PFR6</strain>
    </source>
</reference>
<feature type="transmembrane region" description="Helical" evidence="1">
    <location>
        <begin position="172"/>
        <end position="189"/>
    </location>
</feature>
<gene>
    <name evidence="3" type="ORF">QWJ38_08555</name>
</gene>
<feature type="transmembrane region" description="Helical" evidence="1">
    <location>
        <begin position="343"/>
        <end position="366"/>
    </location>
</feature>
<dbReference type="Proteomes" id="UP001228044">
    <property type="component" value="Unassembled WGS sequence"/>
</dbReference>
<protein>
    <submittedName>
        <fullName evidence="3">DUF5009 domain-containing protein</fullName>
    </submittedName>
</protein>
<feature type="transmembrane region" description="Helical" evidence="1">
    <location>
        <begin position="55"/>
        <end position="77"/>
    </location>
</feature>
<dbReference type="Pfam" id="PF16401">
    <property type="entry name" value="DUF5009"/>
    <property type="match status" value="1"/>
</dbReference>
<feature type="transmembrane region" description="Helical" evidence="1">
    <location>
        <begin position="12"/>
        <end position="35"/>
    </location>
</feature>
<dbReference type="InterPro" id="IPR032176">
    <property type="entry name" value="DUF5009"/>
</dbReference>
<keyword evidence="1" id="KW-0472">Membrane</keyword>
<keyword evidence="4" id="KW-1185">Reference proteome</keyword>
<name>A0ABT8DVJ8_9BURK</name>
<feature type="transmembrane region" description="Helical" evidence="1">
    <location>
        <begin position="378"/>
        <end position="396"/>
    </location>
</feature>
<feature type="transmembrane region" description="Helical" evidence="1">
    <location>
        <begin position="84"/>
        <end position="103"/>
    </location>
</feature>
<dbReference type="PANTHER" id="PTHR31061">
    <property type="entry name" value="LD22376P"/>
    <property type="match status" value="1"/>
</dbReference>
<evidence type="ECO:0000256" key="1">
    <source>
        <dbReference type="SAM" id="Phobius"/>
    </source>
</evidence>
<feature type="domain" description="DUF5009" evidence="2">
    <location>
        <begin position="5"/>
        <end position="253"/>
    </location>
</feature>
<feature type="transmembrane region" description="Helical" evidence="1">
    <location>
        <begin position="265"/>
        <end position="282"/>
    </location>
</feature>
<feature type="transmembrane region" description="Helical" evidence="1">
    <location>
        <begin position="115"/>
        <end position="135"/>
    </location>
</feature>
<evidence type="ECO:0000313" key="3">
    <source>
        <dbReference type="EMBL" id="MDN3920324.1"/>
    </source>
</evidence>
<keyword evidence="1" id="KW-1133">Transmembrane helix</keyword>
<evidence type="ECO:0000313" key="4">
    <source>
        <dbReference type="Proteomes" id="UP001228044"/>
    </source>
</evidence>
<feature type="transmembrane region" description="Helical" evidence="1">
    <location>
        <begin position="288"/>
        <end position="307"/>
    </location>
</feature>
<dbReference type="EMBL" id="JAUHHC010000002">
    <property type="protein sequence ID" value="MDN3920324.1"/>
    <property type="molecule type" value="Genomic_DNA"/>
</dbReference>
<accession>A0ABT8DVJ8</accession>
<organism evidence="3 4">
    <name type="scientific">Roseateles violae</name>
    <dbReference type="NCBI Taxonomy" id="3058042"/>
    <lineage>
        <taxon>Bacteria</taxon>
        <taxon>Pseudomonadati</taxon>
        <taxon>Pseudomonadota</taxon>
        <taxon>Betaproteobacteria</taxon>
        <taxon>Burkholderiales</taxon>
        <taxon>Sphaerotilaceae</taxon>
        <taxon>Roseateles</taxon>
    </lineage>
</organism>
<sequence length="438" mass="47206">MTPPRDPALDALRGLAILGMVLSGSLAFGDALPGWMFHAQQPPPLHRFEPTRAGISWVDLVFPFFLFSMGAAMPLAMRKLKGNLEALVAIGRRFALLLFFALFTQHMKPANLQSLAPWAALTLPLLAFGLLSLMLGPARPKIKAAAWCGSALLLALLPFQRGAGFELGRSDIILLVLADMALFGGLLYWFTRDRPLLRIALLPLLAAVLLGRQVSGSWNAALAGFTPAAWAYQFYYLKYLFILVPGMFAGEWLIGTARCEAAPRWPAAVALTLIVTNLSLLYAREPGWNLLASLALTGLLLWCASALDPLGQRCVQAGGYLLLLGLALEALEGGIRKDSSTFSYYAVGSGLAFFALLALRGLPAALTRWLAIHGRNPLLAYVAGALVVLPLLHLSGLHAPWSALNSGWLQGLAKGLLFTAAVSALTLAFTRRAWVWKA</sequence>
<dbReference type="RefSeq" id="WP_290358628.1">
    <property type="nucleotide sequence ID" value="NZ_JAUHHC010000002.1"/>
</dbReference>
<feature type="transmembrane region" description="Helical" evidence="1">
    <location>
        <begin position="234"/>
        <end position="253"/>
    </location>
</feature>
<dbReference type="PANTHER" id="PTHR31061:SF24">
    <property type="entry name" value="LD22376P"/>
    <property type="match status" value="1"/>
</dbReference>
<evidence type="ECO:0000259" key="2">
    <source>
        <dbReference type="Pfam" id="PF16401"/>
    </source>
</evidence>
<feature type="transmembrane region" description="Helical" evidence="1">
    <location>
        <begin position="142"/>
        <end position="160"/>
    </location>
</feature>
<feature type="transmembrane region" description="Helical" evidence="1">
    <location>
        <begin position="408"/>
        <end position="429"/>
    </location>
</feature>
<comment type="caution">
    <text evidence="3">The sequence shown here is derived from an EMBL/GenBank/DDBJ whole genome shotgun (WGS) entry which is preliminary data.</text>
</comment>
<keyword evidence="1" id="KW-0812">Transmembrane</keyword>
<proteinExistence type="predicted"/>